<proteinExistence type="predicted"/>
<dbReference type="HOGENOM" id="CLU_115517_0_0_1"/>
<protein>
    <recommendedName>
        <fullName evidence="2">Yeast cell wall synthesis Kre9/Knh1-like N-terminal domain-containing protein</fullName>
    </recommendedName>
</protein>
<evidence type="ECO:0000313" key="3">
    <source>
        <dbReference type="EMBL" id="KDQ56128.1"/>
    </source>
</evidence>
<dbReference type="InterPro" id="IPR018466">
    <property type="entry name" value="Kre9/Knh1-like_N"/>
</dbReference>
<gene>
    <name evidence="3" type="ORF">JAAARDRAFT_133074</name>
</gene>
<dbReference type="AlphaFoldDB" id="A0A067PMV1"/>
<accession>A0A067PMV1</accession>
<organism evidence="3 4">
    <name type="scientific">Jaapia argillacea MUCL 33604</name>
    <dbReference type="NCBI Taxonomy" id="933084"/>
    <lineage>
        <taxon>Eukaryota</taxon>
        <taxon>Fungi</taxon>
        <taxon>Dikarya</taxon>
        <taxon>Basidiomycota</taxon>
        <taxon>Agaricomycotina</taxon>
        <taxon>Agaricomycetes</taxon>
        <taxon>Agaricomycetidae</taxon>
        <taxon>Jaapiales</taxon>
        <taxon>Jaapiaceae</taxon>
        <taxon>Jaapia</taxon>
    </lineage>
</organism>
<dbReference type="EMBL" id="KL197723">
    <property type="protein sequence ID" value="KDQ56128.1"/>
    <property type="molecule type" value="Genomic_DNA"/>
</dbReference>
<feature type="domain" description="Yeast cell wall synthesis Kre9/Knh1-like N-terminal" evidence="2">
    <location>
        <begin position="25"/>
        <end position="113"/>
    </location>
</feature>
<dbReference type="OrthoDB" id="2581067at2759"/>
<keyword evidence="4" id="KW-1185">Reference proteome</keyword>
<reference evidence="4" key="1">
    <citation type="journal article" date="2014" name="Proc. Natl. Acad. Sci. U.S.A.">
        <title>Extensive sampling of basidiomycete genomes demonstrates inadequacy of the white-rot/brown-rot paradigm for wood decay fungi.</title>
        <authorList>
            <person name="Riley R."/>
            <person name="Salamov A.A."/>
            <person name="Brown D.W."/>
            <person name="Nagy L.G."/>
            <person name="Floudas D."/>
            <person name="Held B.W."/>
            <person name="Levasseur A."/>
            <person name="Lombard V."/>
            <person name="Morin E."/>
            <person name="Otillar R."/>
            <person name="Lindquist E.A."/>
            <person name="Sun H."/>
            <person name="LaButti K.M."/>
            <person name="Schmutz J."/>
            <person name="Jabbour D."/>
            <person name="Luo H."/>
            <person name="Baker S.E."/>
            <person name="Pisabarro A.G."/>
            <person name="Walton J.D."/>
            <person name="Blanchette R.A."/>
            <person name="Henrissat B."/>
            <person name="Martin F."/>
            <person name="Cullen D."/>
            <person name="Hibbett D.S."/>
            <person name="Grigoriev I.V."/>
        </authorList>
    </citation>
    <scope>NUCLEOTIDE SEQUENCE [LARGE SCALE GENOMIC DNA]</scope>
    <source>
        <strain evidence="4">MUCL 33604</strain>
    </source>
</reference>
<dbReference type="Pfam" id="PF10342">
    <property type="entry name" value="Kre9_KNH"/>
    <property type="match status" value="1"/>
</dbReference>
<dbReference type="Proteomes" id="UP000027265">
    <property type="component" value="Unassembled WGS sequence"/>
</dbReference>
<name>A0A067PMV1_9AGAM</name>
<feature type="non-terminal residue" evidence="3">
    <location>
        <position position="1"/>
    </location>
</feature>
<keyword evidence="1" id="KW-0732">Signal</keyword>
<evidence type="ECO:0000256" key="1">
    <source>
        <dbReference type="ARBA" id="ARBA00022729"/>
    </source>
</evidence>
<dbReference type="InParanoid" id="A0A067PMV1"/>
<evidence type="ECO:0000259" key="2">
    <source>
        <dbReference type="Pfam" id="PF10342"/>
    </source>
</evidence>
<sequence>FASLCISSGGLTSFSPFEAYFEITSPTNGTQWVNGATNPVTWVKGVNDGIPSFDIELARLSTDGLIYIAKNVPATSTSINVALSNVPLADDYFLVFLNSTHGVGYVVSDQFAIVASASSTPSPVAGETVTVTSGPNPTQSFATTFPAIANGVEAPGFLLVRQSMPQIIAIAGAVGACLLGGAWTAL</sequence>
<evidence type="ECO:0000313" key="4">
    <source>
        <dbReference type="Proteomes" id="UP000027265"/>
    </source>
</evidence>